<name>A0A3M7Q696_BRAPC</name>
<dbReference type="InterPro" id="IPR038577">
    <property type="entry name" value="GT10-like_C_sf"/>
</dbReference>
<dbReference type="Pfam" id="PF17039">
    <property type="entry name" value="Glyco_tran_10_N"/>
    <property type="match status" value="1"/>
</dbReference>
<dbReference type="PANTHER" id="PTHR11929">
    <property type="entry name" value="ALPHA- 1,3 -FUCOSYLTRANSFERASE"/>
    <property type="match status" value="1"/>
</dbReference>
<feature type="domain" description="Fucosyltransferase N-terminal" evidence="13">
    <location>
        <begin position="129"/>
        <end position="222"/>
    </location>
</feature>
<evidence type="ECO:0000256" key="1">
    <source>
        <dbReference type="ARBA" id="ARBA00004167"/>
    </source>
</evidence>
<proteinExistence type="inferred from homology"/>
<dbReference type="Proteomes" id="UP000276133">
    <property type="component" value="Unassembled WGS sequence"/>
</dbReference>
<gene>
    <name evidence="14" type="ORF">BpHYR1_048524</name>
</gene>
<keyword evidence="7" id="KW-0735">Signal-anchor</keyword>
<evidence type="ECO:0000256" key="3">
    <source>
        <dbReference type="ARBA" id="ARBA00008919"/>
    </source>
</evidence>
<feature type="domain" description="Fucosyltransferase C-terminal" evidence="12">
    <location>
        <begin position="251"/>
        <end position="434"/>
    </location>
</feature>
<protein>
    <recommendedName>
        <fullName evidence="11">Fucosyltransferase</fullName>
        <ecNumber evidence="11">2.4.1.-</ecNumber>
    </recommendedName>
</protein>
<dbReference type="PANTHER" id="PTHR11929:SF145">
    <property type="entry name" value="ALPHA-(1,3)-FUCOSYLTRANSFERASE FUT-1"/>
    <property type="match status" value="1"/>
</dbReference>
<evidence type="ECO:0000256" key="5">
    <source>
        <dbReference type="ARBA" id="ARBA00022679"/>
    </source>
</evidence>
<dbReference type="EC" id="2.4.1.-" evidence="11"/>
<keyword evidence="6 11" id="KW-0812">Transmembrane</keyword>
<dbReference type="AlphaFoldDB" id="A0A3M7Q696"/>
<evidence type="ECO:0000256" key="11">
    <source>
        <dbReference type="RuleBase" id="RU003832"/>
    </source>
</evidence>
<keyword evidence="11" id="KW-0333">Golgi apparatus</keyword>
<comment type="pathway">
    <text evidence="2">Protein modification; protein glycosylation.</text>
</comment>
<dbReference type="EMBL" id="REGN01007217">
    <property type="protein sequence ID" value="RNA06946.1"/>
    <property type="molecule type" value="Genomic_DNA"/>
</dbReference>
<keyword evidence="15" id="KW-1185">Reference proteome</keyword>
<dbReference type="InterPro" id="IPR031481">
    <property type="entry name" value="Glyco_tran_10_N"/>
</dbReference>
<keyword evidence="4 11" id="KW-0328">Glycosyltransferase</keyword>
<evidence type="ECO:0000256" key="10">
    <source>
        <dbReference type="ARBA" id="ARBA00023180"/>
    </source>
</evidence>
<comment type="subcellular location">
    <subcellularLocation>
        <location evidence="11">Golgi apparatus</location>
        <location evidence="11">Golgi stack membrane</location>
        <topology evidence="11">Single-pass type II membrane protein</topology>
    </subcellularLocation>
    <subcellularLocation>
        <location evidence="1">Membrane</location>
        <topology evidence="1">Single-pass membrane protein</topology>
    </subcellularLocation>
</comment>
<reference evidence="14 15" key="1">
    <citation type="journal article" date="2018" name="Sci. Rep.">
        <title>Genomic signatures of local adaptation to the degree of environmental predictability in rotifers.</title>
        <authorList>
            <person name="Franch-Gras L."/>
            <person name="Hahn C."/>
            <person name="Garcia-Roger E.M."/>
            <person name="Carmona M.J."/>
            <person name="Serra M."/>
            <person name="Gomez A."/>
        </authorList>
    </citation>
    <scope>NUCLEOTIDE SEQUENCE [LARGE SCALE GENOMIC DNA]</scope>
    <source>
        <strain evidence="14">HYR1</strain>
    </source>
</reference>
<evidence type="ECO:0000259" key="13">
    <source>
        <dbReference type="Pfam" id="PF17039"/>
    </source>
</evidence>
<sequence length="447" mass="54079">MLRRYFTKIFREIKYQKLKIAFVLSIAFIYKLGFSNKQELLPNKTINFLDENVQTFDYLNQYKRIKSFKEQFVYTSKWKKVLSKQRNLRYNQSKDFLILEYTKIFSSTKYCQKFGADQFDQNTNFESVKRKLFLNECQFTNCVFSCDKRRLNEANALIFHQADLEVLVQEDRLYLENLRMSLKQREEQIWILWNDEANRVNKDLDEFGFNWTMSYRTDSEISDCSYGCIYRKINKDEENFYQKVKKYFDFKRNSAVWFVSNCESKFRISFAKSLREYFPVEIFGACSVYFRSFFDRLFGESKKCTRDSGCEYEKLISNKFYLSFESKNCSNYLTEKVWKMLHIGIIPVVIQPSKQFYELNLPPNSFIHAQDFNFEPEKLATYLEFVSNDFDAFYSYLKWKLDYQVVFSAFQTERRRLCELCTKLNNEDSIIFYTNVSEFFNHQCIIN</sequence>
<comment type="caution">
    <text evidence="14">The sequence shown here is derived from an EMBL/GenBank/DDBJ whole genome shotgun (WGS) entry which is preliminary data.</text>
</comment>
<keyword evidence="9" id="KW-0472">Membrane</keyword>
<keyword evidence="5 11" id="KW-0808">Transferase</keyword>
<dbReference type="GO" id="GO:0032580">
    <property type="term" value="C:Golgi cisterna membrane"/>
    <property type="evidence" value="ECO:0007669"/>
    <property type="project" value="UniProtKB-SubCell"/>
</dbReference>
<evidence type="ECO:0000256" key="4">
    <source>
        <dbReference type="ARBA" id="ARBA00022676"/>
    </source>
</evidence>
<keyword evidence="8" id="KW-1133">Transmembrane helix</keyword>
<dbReference type="UniPathway" id="UPA00378"/>
<evidence type="ECO:0000256" key="2">
    <source>
        <dbReference type="ARBA" id="ARBA00004922"/>
    </source>
</evidence>
<keyword evidence="10" id="KW-0325">Glycoprotein</keyword>
<dbReference type="InterPro" id="IPR055270">
    <property type="entry name" value="Glyco_tran_10_C"/>
</dbReference>
<evidence type="ECO:0000256" key="9">
    <source>
        <dbReference type="ARBA" id="ARBA00023136"/>
    </source>
</evidence>
<dbReference type="Pfam" id="PF00852">
    <property type="entry name" value="Glyco_transf_10"/>
    <property type="match status" value="1"/>
</dbReference>
<organism evidence="14 15">
    <name type="scientific">Brachionus plicatilis</name>
    <name type="common">Marine rotifer</name>
    <name type="synonym">Brachionus muelleri</name>
    <dbReference type="NCBI Taxonomy" id="10195"/>
    <lineage>
        <taxon>Eukaryota</taxon>
        <taxon>Metazoa</taxon>
        <taxon>Spiralia</taxon>
        <taxon>Gnathifera</taxon>
        <taxon>Rotifera</taxon>
        <taxon>Eurotatoria</taxon>
        <taxon>Monogononta</taxon>
        <taxon>Pseudotrocha</taxon>
        <taxon>Ploima</taxon>
        <taxon>Brachionidae</taxon>
        <taxon>Brachionus</taxon>
    </lineage>
</organism>
<evidence type="ECO:0000313" key="15">
    <source>
        <dbReference type="Proteomes" id="UP000276133"/>
    </source>
</evidence>
<comment type="similarity">
    <text evidence="3 11">Belongs to the glycosyltransferase 10 family.</text>
</comment>
<evidence type="ECO:0000256" key="6">
    <source>
        <dbReference type="ARBA" id="ARBA00022692"/>
    </source>
</evidence>
<accession>A0A3M7Q696</accession>
<evidence type="ECO:0000313" key="14">
    <source>
        <dbReference type="EMBL" id="RNA06946.1"/>
    </source>
</evidence>
<dbReference type="STRING" id="10195.A0A3M7Q696"/>
<dbReference type="GO" id="GO:0046920">
    <property type="term" value="F:alpha-(1-&gt;3)-fucosyltransferase activity"/>
    <property type="evidence" value="ECO:0007669"/>
    <property type="project" value="TreeGrafter"/>
</dbReference>
<evidence type="ECO:0000259" key="12">
    <source>
        <dbReference type="Pfam" id="PF00852"/>
    </source>
</evidence>
<dbReference type="Gene3D" id="3.40.50.11660">
    <property type="entry name" value="Glycosyl transferase family 10, C-terminal domain"/>
    <property type="match status" value="1"/>
</dbReference>
<dbReference type="InterPro" id="IPR001503">
    <property type="entry name" value="Glyco_trans_10"/>
</dbReference>
<evidence type="ECO:0000256" key="7">
    <source>
        <dbReference type="ARBA" id="ARBA00022968"/>
    </source>
</evidence>
<dbReference type="OrthoDB" id="427096at2759"/>
<dbReference type="SUPFAM" id="SSF53756">
    <property type="entry name" value="UDP-Glycosyltransferase/glycogen phosphorylase"/>
    <property type="match status" value="1"/>
</dbReference>
<evidence type="ECO:0000256" key="8">
    <source>
        <dbReference type="ARBA" id="ARBA00022989"/>
    </source>
</evidence>